<keyword evidence="1" id="KW-0732">Signal</keyword>
<evidence type="ECO:0000256" key="1">
    <source>
        <dbReference type="SAM" id="SignalP"/>
    </source>
</evidence>
<feature type="chain" id="PRO_5031393548" description="Secreted protein" evidence="1">
    <location>
        <begin position="19"/>
        <end position="72"/>
    </location>
</feature>
<organism evidence="2">
    <name type="scientific">Timema poppense</name>
    <name type="common">Walking stick</name>
    <dbReference type="NCBI Taxonomy" id="170557"/>
    <lineage>
        <taxon>Eukaryota</taxon>
        <taxon>Metazoa</taxon>
        <taxon>Ecdysozoa</taxon>
        <taxon>Arthropoda</taxon>
        <taxon>Hexapoda</taxon>
        <taxon>Insecta</taxon>
        <taxon>Pterygota</taxon>
        <taxon>Neoptera</taxon>
        <taxon>Polyneoptera</taxon>
        <taxon>Phasmatodea</taxon>
        <taxon>Timematodea</taxon>
        <taxon>Timematoidea</taxon>
        <taxon>Timematidae</taxon>
        <taxon>Timema</taxon>
    </lineage>
</organism>
<evidence type="ECO:0008006" key="3">
    <source>
        <dbReference type="Google" id="ProtNLM"/>
    </source>
</evidence>
<dbReference type="EMBL" id="OD010856">
    <property type="protein sequence ID" value="CAD7416325.1"/>
    <property type="molecule type" value="Genomic_DNA"/>
</dbReference>
<reference evidence="2" key="1">
    <citation type="submission" date="2020-11" db="EMBL/GenBank/DDBJ databases">
        <authorList>
            <person name="Tran Van P."/>
        </authorList>
    </citation>
    <scope>NUCLEOTIDE SEQUENCE</scope>
</reference>
<dbReference type="AlphaFoldDB" id="A0A7R9HEF8"/>
<protein>
    <recommendedName>
        <fullName evidence="3">Secreted protein</fullName>
    </recommendedName>
</protein>
<name>A0A7R9HEF8_TIMPO</name>
<evidence type="ECO:0000313" key="2">
    <source>
        <dbReference type="EMBL" id="CAD7416325.1"/>
    </source>
</evidence>
<gene>
    <name evidence="2" type="ORF">TPSB3V08_LOCUS10956</name>
</gene>
<accession>A0A7R9HEF8</accession>
<sequence length="72" mass="8250">MQHCLLVVFCCQLGDCLACNKRLLLPDLVNMAAKKYFVELCVQGAVWRRRSSQNTVGDSVRLQLRALITPWR</sequence>
<proteinExistence type="predicted"/>
<feature type="signal peptide" evidence="1">
    <location>
        <begin position="1"/>
        <end position="18"/>
    </location>
</feature>